<dbReference type="Proteomes" id="UP000250369">
    <property type="component" value="Unassembled WGS sequence"/>
</dbReference>
<comment type="caution">
    <text evidence="2">The sequence shown here is derived from an EMBL/GenBank/DDBJ whole genome shotgun (WGS) entry which is preliminary data.</text>
</comment>
<dbReference type="RefSeq" id="WP_113031738.1">
    <property type="nucleotide sequence ID" value="NZ_QMFB01000008.1"/>
</dbReference>
<dbReference type="InterPro" id="IPR041394">
    <property type="entry name" value="HEPN_Cthe2314"/>
</dbReference>
<keyword evidence="3" id="KW-1185">Reference proteome</keyword>
<dbReference type="AlphaFoldDB" id="A0A329ML38"/>
<proteinExistence type="predicted"/>
<evidence type="ECO:0000313" key="3">
    <source>
        <dbReference type="Proteomes" id="UP000250369"/>
    </source>
</evidence>
<name>A0A329ML38_9BACL</name>
<evidence type="ECO:0000313" key="2">
    <source>
        <dbReference type="EMBL" id="RAV20342.1"/>
    </source>
</evidence>
<dbReference type="Pfam" id="PF18730">
    <property type="entry name" value="HEPN_Cthe2314"/>
    <property type="match status" value="1"/>
</dbReference>
<dbReference type="OrthoDB" id="2641850at2"/>
<evidence type="ECO:0000259" key="1">
    <source>
        <dbReference type="Pfam" id="PF18730"/>
    </source>
</evidence>
<reference evidence="2 3" key="1">
    <citation type="journal article" date="2009" name="Int. J. Syst. Evol. Microbiol.">
        <title>Paenibacillus contaminans sp. nov., isolated from a contaminated laboratory plate.</title>
        <authorList>
            <person name="Chou J.H."/>
            <person name="Lee J.H."/>
            <person name="Lin M.C."/>
            <person name="Chang P.S."/>
            <person name="Arun A.B."/>
            <person name="Young C.C."/>
            <person name="Chen W.M."/>
        </authorList>
    </citation>
    <scope>NUCLEOTIDE SEQUENCE [LARGE SCALE GENOMIC DNA]</scope>
    <source>
        <strain evidence="2 3">CKOBP-6</strain>
    </source>
</reference>
<sequence>MLRSMFSQKKRIDEGLLLETMQAIEAYRAFIRKQKDQGRTSRPYSLDRLELHIHGFERALDELEQSKYACEQSGAAIGGKRNLEEMNASEWDHYRRHVYFYKNAFIRVFSILDKLGHIMNQVLDLKTERVKSRFSYFTVLRQMHDKKTLPELETRLYQLKNNHQEALSKLRSQRNMEIHSLNAEMADDVKNAGSSDDDGLTPVENIKANMNDLSSCYEMVCRTLLLTFTFLKSKRIC</sequence>
<organism evidence="2 3">
    <name type="scientific">Paenibacillus contaminans</name>
    <dbReference type="NCBI Taxonomy" id="450362"/>
    <lineage>
        <taxon>Bacteria</taxon>
        <taxon>Bacillati</taxon>
        <taxon>Bacillota</taxon>
        <taxon>Bacilli</taxon>
        <taxon>Bacillales</taxon>
        <taxon>Paenibacillaceae</taxon>
        <taxon>Paenibacillus</taxon>
    </lineage>
</organism>
<accession>A0A329ML38</accession>
<feature type="domain" description="Cthe-2314-like HEPN" evidence="1">
    <location>
        <begin position="54"/>
        <end position="231"/>
    </location>
</feature>
<gene>
    <name evidence="2" type="ORF">DQG23_15330</name>
</gene>
<dbReference type="EMBL" id="QMFB01000008">
    <property type="protein sequence ID" value="RAV20342.1"/>
    <property type="molecule type" value="Genomic_DNA"/>
</dbReference>
<protein>
    <recommendedName>
        <fullName evidence="1">Cthe-2314-like HEPN domain-containing protein</fullName>
    </recommendedName>
</protein>